<dbReference type="AlphaFoldDB" id="A0A7X9FT10"/>
<accession>A0A7X9FT10</accession>
<evidence type="ECO:0000256" key="2">
    <source>
        <dbReference type="SAM" id="SignalP"/>
    </source>
</evidence>
<name>A0A7X9FT10_9DELT</name>
<keyword evidence="2" id="KW-0732">Signal</keyword>
<keyword evidence="1" id="KW-0812">Transmembrane</keyword>
<dbReference type="EMBL" id="JAAZON010000523">
    <property type="protein sequence ID" value="NMC63770.1"/>
    <property type="molecule type" value="Genomic_DNA"/>
</dbReference>
<proteinExistence type="predicted"/>
<feature type="signal peptide" evidence="2">
    <location>
        <begin position="1"/>
        <end position="27"/>
    </location>
</feature>
<feature type="chain" id="PRO_5031475389" description="CARDB domain-containing protein" evidence="2">
    <location>
        <begin position="28"/>
        <end position="273"/>
    </location>
</feature>
<keyword evidence="1" id="KW-1133">Transmembrane helix</keyword>
<evidence type="ECO:0008006" key="5">
    <source>
        <dbReference type="Google" id="ProtNLM"/>
    </source>
</evidence>
<evidence type="ECO:0000313" key="3">
    <source>
        <dbReference type="EMBL" id="NMC63770.1"/>
    </source>
</evidence>
<reference evidence="3 4" key="1">
    <citation type="journal article" date="2020" name="Biotechnol. Biofuels">
        <title>New insights from the biogas microbiome by comprehensive genome-resolved metagenomics of nearly 1600 species originating from multiple anaerobic digesters.</title>
        <authorList>
            <person name="Campanaro S."/>
            <person name="Treu L."/>
            <person name="Rodriguez-R L.M."/>
            <person name="Kovalovszki A."/>
            <person name="Ziels R.M."/>
            <person name="Maus I."/>
            <person name="Zhu X."/>
            <person name="Kougias P.G."/>
            <person name="Basile A."/>
            <person name="Luo G."/>
            <person name="Schluter A."/>
            <person name="Konstantinidis K.T."/>
            <person name="Angelidaki I."/>
        </authorList>
    </citation>
    <scope>NUCLEOTIDE SEQUENCE [LARGE SCALE GENOMIC DNA]</scope>
    <source>
        <strain evidence="3">AS27yjCOA_65</strain>
    </source>
</reference>
<organism evidence="3 4">
    <name type="scientific">SAR324 cluster bacterium</name>
    <dbReference type="NCBI Taxonomy" id="2024889"/>
    <lineage>
        <taxon>Bacteria</taxon>
        <taxon>Deltaproteobacteria</taxon>
        <taxon>SAR324 cluster</taxon>
    </lineage>
</organism>
<keyword evidence="1" id="KW-0472">Membrane</keyword>
<sequence>MLTIFRKQFLPLFLVLLSSLLNCMAFAGTISITSTLKFEEKDGKKILVAQIKNSGNESAQDVQAHIQFLDMDLSGPKWESLGAGKEEIVSWDLPVMSVKNGRYPAVLTVEFSDLNSYPFSAVNVRSLEIGQADPPRVFGKLDSVSITNEGEFNFMLKNLEPVAKKIKVTLVRPKEINIEPGEFELELGETNAPISKTIKVSNFSALPGAIYPIFAIVAYDSETTHDTIVLRSNIQMSQDSNSYSTLIWLLGLVAIFLLIFWLLTRKGKSQQKN</sequence>
<feature type="transmembrane region" description="Helical" evidence="1">
    <location>
        <begin position="243"/>
        <end position="263"/>
    </location>
</feature>
<evidence type="ECO:0000313" key="4">
    <source>
        <dbReference type="Proteomes" id="UP000524246"/>
    </source>
</evidence>
<protein>
    <recommendedName>
        <fullName evidence="5">CARDB domain-containing protein</fullName>
    </recommendedName>
</protein>
<evidence type="ECO:0000256" key="1">
    <source>
        <dbReference type="SAM" id="Phobius"/>
    </source>
</evidence>
<gene>
    <name evidence="3" type="ORF">GYA55_11460</name>
</gene>
<comment type="caution">
    <text evidence="3">The sequence shown here is derived from an EMBL/GenBank/DDBJ whole genome shotgun (WGS) entry which is preliminary data.</text>
</comment>
<dbReference type="Proteomes" id="UP000524246">
    <property type="component" value="Unassembled WGS sequence"/>
</dbReference>